<dbReference type="InterPro" id="IPR051403">
    <property type="entry name" value="NosZ/Cyto_c_oxidase_sub2"/>
</dbReference>
<organism evidence="6 7">
    <name type="scientific">Seongchinamella sediminis</name>
    <dbReference type="NCBI Taxonomy" id="2283635"/>
    <lineage>
        <taxon>Bacteria</taxon>
        <taxon>Pseudomonadati</taxon>
        <taxon>Pseudomonadota</taxon>
        <taxon>Gammaproteobacteria</taxon>
        <taxon>Cellvibrionales</taxon>
        <taxon>Halieaceae</taxon>
        <taxon>Seongchinamella</taxon>
    </lineage>
</organism>
<keyword evidence="4" id="KW-1133">Transmembrane helix</keyword>
<dbReference type="RefSeq" id="WP_117955134.1">
    <property type="nucleotide sequence ID" value="NZ_QRAN01000013.1"/>
</dbReference>
<protein>
    <submittedName>
        <fullName evidence="6">Cytochrome C oxidase subunit II</fullName>
    </submittedName>
</protein>
<dbReference type="InterPro" id="IPR008972">
    <property type="entry name" value="Cupredoxin"/>
</dbReference>
<dbReference type="GO" id="GO:0005507">
    <property type="term" value="F:copper ion binding"/>
    <property type="evidence" value="ECO:0007669"/>
    <property type="project" value="InterPro"/>
</dbReference>
<keyword evidence="4" id="KW-0472">Membrane</keyword>
<comment type="caution">
    <text evidence="6">The sequence shown here is derived from an EMBL/GenBank/DDBJ whole genome shotgun (WGS) entry which is preliminary data.</text>
</comment>
<dbReference type="AlphaFoldDB" id="A0A3L7DZQ8"/>
<keyword evidence="7" id="KW-1185">Reference proteome</keyword>
<evidence type="ECO:0000256" key="4">
    <source>
        <dbReference type="SAM" id="Phobius"/>
    </source>
</evidence>
<dbReference type="PANTHER" id="PTHR42838:SF2">
    <property type="entry name" value="NITROUS-OXIDE REDUCTASE"/>
    <property type="match status" value="1"/>
</dbReference>
<dbReference type="GO" id="GO:0030313">
    <property type="term" value="C:cell envelope"/>
    <property type="evidence" value="ECO:0007669"/>
    <property type="project" value="UniProtKB-SubCell"/>
</dbReference>
<dbReference type="OrthoDB" id="9773456at2"/>
<gene>
    <name evidence="6" type="ORF">DWB85_12515</name>
</gene>
<keyword evidence="2" id="KW-0479">Metal-binding</keyword>
<evidence type="ECO:0000256" key="3">
    <source>
        <dbReference type="ARBA" id="ARBA00023008"/>
    </source>
</evidence>
<dbReference type="SUPFAM" id="SSF49503">
    <property type="entry name" value="Cupredoxins"/>
    <property type="match status" value="1"/>
</dbReference>
<accession>A0A3L7DZQ8</accession>
<reference evidence="6 7" key="1">
    <citation type="submission" date="2018-07" db="EMBL/GenBank/DDBJ databases">
        <title>Halioglobus sp. genome submission.</title>
        <authorList>
            <person name="Ye M.-Q."/>
            <person name="Du Z.-J."/>
        </authorList>
    </citation>
    <scope>NUCLEOTIDE SEQUENCE [LARGE SCALE GENOMIC DNA]</scope>
    <source>
        <strain evidence="6 7">U0301</strain>
    </source>
</reference>
<evidence type="ECO:0000313" key="6">
    <source>
        <dbReference type="EMBL" id="RLQ21352.1"/>
    </source>
</evidence>
<dbReference type="Gene3D" id="2.60.40.420">
    <property type="entry name" value="Cupredoxins - blue copper proteins"/>
    <property type="match status" value="1"/>
</dbReference>
<dbReference type="GO" id="GO:0016020">
    <property type="term" value="C:membrane"/>
    <property type="evidence" value="ECO:0007669"/>
    <property type="project" value="InterPro"/>
</dbReference>
<dbReference type="InterPro" id="IPR002429">
    <property type="entry name" value="CcO_II-like_C"/>
</dbReference>
<keyword evidence="3" id="KW-0186">Copper</keyword>
<evidence type="ECO:0000256" key="1">
    <source>
        <dbReference type="ARBA" id="ARBA00004196"/>
    </source>
</evidence>
<name>A0A3L7DZQ8_9GAMM</name>
<dbReference type="PANTHER" id="PTHR42838">
    <property type="entry name" value="CYTOCHROME C OXIDASE SUBUNIT II"/>
    <property type="match status" value="1"/>
</dbReference>
<dbReference type="EMBL" id="QRAN01000013">
    <property type="protein sequence ID" value="RLQ21352.1"/>
    <property type="molecule type" value="Genomic_DNA"/>
</dbReference>
<dbReference type="CDD" id="cd13917">
    <property type="entry name" value="CuRO_HCO_II_like_4"/>
    <property type="match status" value="1"/>
</dbReference>
<evidence type="ECO:0000256" key="2">
    <source>
        <dbReference type="ARBA" id="ARBA00022723"/>
    </source>
</evidence>
<dbReference type="GO" id="GO:0004129">
    <property type="term" value="F:cytochrome-c oxidase activity"/>
    <property type="evidence" value="ECO:0007669"/>
    <property type="project" value="InterPro"/>
</dbReference>
<feature type="domain" description="Cytochrome oxidase subunit II copper A binding" evidence="5">
    <location>
        <begin position="89"/>
        <end position="180"/>
    </location>
</feature>
<feature type="transmembrane region" description="Helical" evidence="4">
    <location>
        <begin position="21"/>
        <end position="42"/>
    </location>
</feature>
<evidence type="ECO:0000259" key="5">
    <source>
        <dbReference type="PROSITE" id="PS50857"/>
    </source>
</evidence>
<sequence>MSSLSPPAKKLWWNEPIHKSELLWISLVFIWGLVMTFMMPYWHVVGKQNLGTETYKTTPKAFQAATEAFVEKYEVRKEGPRNAPVVAPPAGSDVYLIARLWDWWPILELKKGETYRFHLSSLDWQHGFSLQPANINIQVVPNYEHVFSLTPNETGEYSVICNEYCGIGHHLMIGKIHVVD</sequence>
<dbReference type="Proteomes" id="UP000265509">
    <property type="component" value="Unassembled WGS sequence"/>
</dbReference>
<dbReference type="PROSITE" id="PS50857">
    <property type="entry name" value="COX2_CUA"/>
    <property type="match status" value="1"/>
</dbReference>
<comment type="subcellular location">
    <subcellularLocation>
        <location evidence="1">Cell envelope</location>
    </subcellularLocation>
</comment>
<keyword evidence="4" id="KW-0812">Transmembrane</keyword>
<proteinExistence type="predicted"/>
<evidence type="ECO:0000313" key="7">
    <source>
        <dbReference type="Proteomes" id="UP000265509"/>
    </source>
</evidence>